<dbReference type="AlphaFoldDB" id="A0AAG1GKJ7"/>
<feature type="domain" description="HSR" evidence="1">
    <location>
        <begin position="1"/>
        <end position="97"/>
    </location>
</feature>
<dbReference type="InterPro" id="IPR004865">
    <property type="entry name" value="HSR_dom"/>
</dbReference>
<dbReference type="Pfam" id="PF03172">
    <property type="entry name" value="HSR"/>
    <property type="match status" value="1"/>
</dbReference>
<dbReference type="GeneTree" id="ENSGT00940000155124"/>
<sequence length="97" mass="11688">MFTFMYMKCWRRAFSKALVRHFKENKVEIASAITKPFPFLMSLRDRDFISEQKFQEYQGTCRNLLPVERVVYDILSNVQKKFSQDLLKVIFSKTHLK</sequence>
<proteinExistence type="predicted"/>
<keyword evidence="3" id="KW-1185">Reference proteome</keyword>
<reference evidence="2" key="4">
    <citation type="submission" date="2025-09" db="UniProtKB">
        <authorList>
            <consortium name="Ensembl"/>
        </authorList>
    </citation>
    <scope>IDENTIFICATION</scope>
    <source>
        <strain evidence="2">C57BL/6J</strain>
    </source>
</reference>
<organism evidence="2 3">
    <name type="scientific">Mus musculus</name>
    <name type="common">Mouse</name>
    <dbReference type="NCBI Taxonomy" id="10090"/>
    <lineage>
        <taxon>Eukaryota</taxon>
        <taxon>Metazoa</taxon>
        <taxon>Chordata</taxon>
        <taxon>Craniata</taxon>
        <taxon>Vertebrata</taxon>
        <taxon>Euteleostomi</taxon>
        <taxon>Mammalia</taxon>
        <taxon>Eutheria</taxon>
        <taxon>Euarchontoglires</taxon>
        <taxon>Glires</taxon>
        <taxon>Rodentia</taxon>
        <taxon>Myomorpha</taxon>
        <taxon>Muroidea</taxon>
        <taxon>Muridae</taxon>
        <taxon>Murinae</taxon>
        <taxon>Mus</taxon>
        <taxon>Mus</taxon>
    </lineage>
</organism>
<dbReference type="PANTHER" id="PTHR46386">
    <property type="entry name" value="NUCLEAR BODY PROTEIN SP140"/>
    <property type="match status" value="1"/>
</dbReference>
<protein>
    <recommendedName>
        <fullName evidence="1">HSR domain-containing protein</fullName>
    </recommendedName>
</protein>
<dbReference type="GO" id="GO:0005634">
    <property type="term" value="C:nucleus"/>
    <property type="evidence" value="ECO:0007669"/>
    <property type="project" value="InterPro"/>
</dbReference>
<reference evidence="2" key="3">
    <citation type="submission" date="2025-08" db="UniProtKB">
        <authorList>
            <consortium name="Ensembl"/>
        </authorList>
    </citation>
    <scope>IDENTIFICATION</scope>
    <source>
        <strain evidence="2">C57BL/6J</strain>
    </source>
</reference>
<dbReference type="Ensembl" id="ENSMUST00000178309.2">
    <property type="protein sequence ID" value="ENSMUSP00000136303.2"/>
    <property type="gene ID" value="ENSMUSG00000095500.2"/>
</dbReference>
<dbReference type="Proteomes" id="UP000000589">
    <property type="component" value="Chromosome 1"/>
</dbReference>
<dbReference type="PROSITE" id="PS51414">
    <property type="entry name" value="HSR"/>
    <property type="match status" value="1"/>
</dbReference>
<dbReference type="PANTHER" id="PTHR46386:SF1">
    <property type="entry name" value="NUCLEAR BODY PROTEIN SP140-LIKE PROTEIN"/>
    <property type="match status" value="1"/>
</dbReference>
<name>A0AAG1GKJ7_MOUSE</name>
<evidence type="ECO:0000313" key="3">
    <source>
        <dbReference type="Proteomes" id="UP000000589"/>
    </source>
</evidence>
<dbReference type="InterPro" id="IPR043563">
    <property type="entry name" value="Sp110/Sp140/Sp140L-like"/>
</dbReference>
<dbReference type="SMR" id="A0AAG1GKJ7"/>
<accession>A0AAG1GKJ7</accession>
<dbReference type="EMBL" id="AC132444">
    <property type="status" value="NOT_ANNOTATED_CDS"/>
    <property type="molecule type" value="Genomic_DNA"/>
</dbReference>
<evidence type="ECO:0000313" key="2">
    <source>
        <dbReference type="Ensembl" id="ENSMUSP00000136303.2"/>
    </source>
</evidence>
<reference evidence="3" key="2">
    <citation type="journal article" date="2011" name="PLoS Biol.">
        <title>Modernizing reference genome assemblies.</title>
        <authorList>
            <person name="Church D.M."/>
            <person name="Schneider V.A."/>
            <person name="Graves T."/>
            <person name="Auger K."/>
            <person name="Cunningham F."/>
            <person name="Bouk N."/>
            <person name="Chen H.C."/>
            <person name="Agarwala R."/>
            <person name="McLaren W.M."/>
            <person name="Ritchie G.R."/>
            <person name="Albracht D."/>
            <person name="Kremitzki M."/>
            <person name="Rock S."/>
            <person name="Kotkiewicz H."/>
            <person name="Kremitzki C."/>
            <person name="Wollam A."/>
            <person name="Trani L."/>
            <person name="Fulton L."/>
            <person name="Fulton R."/>
            <person name="Matthews L."/>
            <person name="Whitehead S."/>
            <person name="Chow W."/>
            <person name="Torrance J."/>
            <person name="Dunn M."/>
            <person name="Harden G."/>
            <person name="Threadgold G."/>
            <person name="Wood J."/>
            <person name="Collins J."/>
            <person name="Heath P."/>
            <person name="Griffiths G."/>
            <person name="Pelan S."/>
            <person name="Grafham D."/>
            <person name="Eichler E.E."/>
            <person name="Weinstock G."/>
            <person name="Mardis E.R."/>
            <person name="Wilson R.K."/>
            <person name="Howe K."/>
            <person name="Flicek P."/>
            <person name="Hubbard T."/>
        </authorList>
    </citation>
    <scope>NUCLEOTIDE SEQUENCE [LARGE SCALE GENOMIC DNA]</scope>
    <source>
        <strain evidence="3">C57BL/6J</strain>
    </source>
</reference>
<evidence type="ECO:0000259" key="1">
    <source>
        <dbReference type="PROSITE" id="PS51414"/>
    </source>
</evidence>
<reference evidence="3" key="1">
    <citation type="journal article" date="2009" name="PLoS Biol.">
        <title>Lineage-specific biology revealed by a finished genome assembly of the mouse.</title>
        <authorList>
            <consortium name="Mouse Genome Sequencing Consortium"/>
            <person name="Church D.M."/>
            <person name="Goodstadt L."/>
            <person name="Hillier L.W."/>
            <person name="Zody M.C."/>
            <person name="Goldstein S."/>
            <person name="She X."/>
            <person name="Bult C.J."/>
            <person name="Agarwala R."/>
            <person name="Cherry J.L."/>
            <person name="DiCuccio M."/>
            <person name="Hlavina W."/>
            <person name="Kapustin Y."/>
            <person name="Meric P."/>
            <person name="Maglott D."/>
            <person name="Birtle Z."/>
            <person name="Marques A.C."/>
            <person name="Graves T."/>
            <person name="Zhou S."/>
            <person name="Teague B."/>
            <person name="Potamousis K."/>
            <person name="Churas C."/>
            <person name="Place M."/>
            <person name="Herschleb J."/>
            <person name="Runnheim R."/>
            <person name="Forrest D."/>
            <person name="Amos-Landgraf J."/>
            <person name="Schwartz D.C."/>
            <person name="Cheng Z."/>
            <person name="Lindblad-Toh K."/>
            <person name="Eichler E.E."/>
            <person name="Ponting C.P."/>
        </authorList>
    </citation>
    <scope>NUCLEOTIDE SEQUENCE [LARGE SCALE GENOMIC DNA]</scope>
    <source>
        <strain evidence="3">C57BL/6J</strain>
    </source>
</reference>